<dbReference type="OrthoDB" id="2446447at2759"/>
<organism evidence="2 3">
    <name type="scientific">Rhizodiscina lignyota</name>
    <dbReference type="NCBI Taxonomy" id="1504668"/>
    <lineage>
        <taxon>Eukaryota</taxon>
        <taxon>Fungi</taxon>
        <taxon>Dikarya</taxon>
        <taxon>Ascomycota</taxon>
        <taxon>Pezizomycotina</taxon>
        <taxon>Dothideomycetes</taxon>
        <taxon>Pleosporomycetidae</taxon>
        <taxon>Aulographales</taxon>
        <taxon>Rhizodiscinaceae</taxon>
        <taxon>Rhizodiscina</taxon>
    </lineage>
</organism>
<dbReference type="Proteomes" id="UP000799772">
    <property type="component" value="Unassembled WGS sequence"/>
</dbReference>
<dbReference type="InterPro" id="IPR006045">
    <property type="entry name" value="Cupin_1"/>
</dbReference>
<dbReference type="InterPro" id="IPR014710">
    <property type="entry name" value="RmlC-like_jellyroll"/>
</dbReference>
<dbReference type="CDD" id="cd02219">
    <property type="entry name" value="cupin_YjlB-like"/>
    <property type="match status" value="1"/>
</dbReference>
<dbReference type="Gene3D" id="2.60.120.10">
    <property type="entry name" value="Jelly Rolls"/>
    <property type="match status" value="1"/>
</dbReference>
<dbReference type="SUPFAM" id="SSF51182">
    <property type="entry name" value="RmlC-like cupins"/>
    <property type="match status" value="1"/>
</dbReference>
<evidence type="ECO:0000313" key="3">
    <source>
        <dbReference type="Proteomes" id="UP000799772"/>
    </source>
</evidence>
<dbReference type="InterPro" id="IPR011051">
    <property type="entry name" value="RmlC_Cupin_sf"/>
</dbReference>
<gene>
    <name evidence="2" type="ORF">NA57DRAFT_64214</name>
</gene>
<keyword evidence="3" id="KW-1185">Reference proteome</keyword>
<protein>
    <recommendedName>
        <fullName evidence="1">Cupin type-1 domain-containing protein</fullName>
    </recommendedName>
</protein>
<reference evidence="2" key="1">
    <citation type="journal article" date="2020" name="Stud. Mycol.">
        <title>101 Dothideomycetes genomes: a test case for predicting lifestyles and emergence of pathogens.</title>
        <authorList>
            <person name="Haridas S."/>
            <person name="Albert R."/>
            <person name="Binder M."/>
            <person name="Bloem J."/>
            <person name="Labutti K."/>
            <person name="Salamov A."/>
            <person name="Andreopoulos B."/>
            <person name="Baker S."/>
            <person name="Barry K."/>
            <person name="Bills G."/>
            <person name="Bluhm B."/>
            <person name="Cannon C."/>
            <person name="Castanera R."/>
            <person name="Culley D."/>
            <person name="Daum C."/>
            <person name="Ezra D."/>
            <person name="Gonzalez J."/>
            <person name="Henrissat B."/>
            <person name="Kuo A."/>
            <person name="Liang C."/>
            <person name="Lipzen A."/>
            <person name="Lutzoni F."/>
            <person name="Magnuson J."/>
            <person name="Mondo S."/>
            <person name="Nolan M."/>
            <person name="Ohm R."/>
            <person name="Pangilinan J."/>
            <person name="Park H.-J."/>
            <person name="Ramirez L."/>
            <person name="Alfaro M."/>
            <person name="Sun H."/>
            <person name="Tritt A."/>
            <person name="Yoshinaga Y."/>
            <person name="Zwiers L.-H."/>
            <person name="Turgeon B."/>
            <person name="Goodwin S."/>
            <person name="Spatafora J."/>
            <person name="Crous P."/>
            <person name="Grigoriev I."/>
        </authorList>
    </citation>
    <scope>NUCLEOTIDE SEQUENCE</scope>
    <source>
        <strain evidence="2">CBS 133067</strain>
    </source>
</reference>
<dbReference type="EMBL" id="ML978123">
    <property type="protein sequence ID" value="KAF2101406.1"/>
    <property type="molecule type" value="Genomic_DNA"/>
</dbReference>
<feature type="domain" description="Cupin type-1" evidence="1">
    <location>
        <begin position="61"/>
        <end position="137"/>
    </location>
</feature>
<dbReference type="PANTHER" id="PTHR36448:SF3">
    <property type="entry name" value="CUPIN TYPE-2 DOMAIN-CONTAINING PROTEIN"/>
    <property type="match status" value="1"/>
</dbReference>
<sequence length="215" mass="23614">MPESKSYNLEPTKLIPNSPYPLLHYPNFFDPEDGSYDAAKVHDTFVSNGWDTQWIFRYGSTQRSHYHSQAHECMAVLSGAATIRFGVADTDPDMQNNTYGEGKEEGGVEVDAKAGDVFIIPAGVSHKTFNASPAEEFKLLTPGEGHGIPGPDARQTLQEIPISGFTMIGAYPHENGVWDFCAGGEQTGEYEKVWSVPKPSRDPVMGEAGLCELWK</sequence>
<evidence type="ECO:0000313" key="2">
    <source>
        <dbReference type="EMBL" id="KAF2101406.1"/>
    </source>
</evidence>
<dbReference type="PANTHER" id="PTHR36448">
    <property type="entry name" value="BLR7373 PROTEIN"/>
    <property type="match status" value="1"/>
</dbReference>
<dbReference type="AlphaFoldDB" id="A0A9P4IGR1"/>
<dbReference type="Pfam" id="PF00190">
    <property type="entry name" value="Cupin_1"/>
    <property type="match status" value="1"/>
</dbReference>
<accession>A0A9P4IGR1</accession>
<evidence type="ECO:0000259" key="1">
    <source>
        <dbReference type="Pfam" id="PF00190"/>
    </source>
</evidence>
<comment type="caution">
    <text evidence="2">The sequence shown here is derived from an EMBL/GenBank/DDBJ whole genome shotgun (WGS) entry which is preliminary data.</text>
</comment>
<proteinExistence type="predicted"/>
<dbReference type="InterPro" id="IPR047121">
    <property type="entry name" value="YjiB-like"/>
</dbReference>
<name>A0A9P4IGR1_9PEZI</name>